<dbReference type="OrthoDB" id="21770at10239"/>
<accession>A0A1D8EU94</accession>
<dbReference type="KEGG" id="vg:40072693"/>
<dbReference type="Proteomes" id="UP000224440">
    <property type="component" value="Segment"/>
</dbReference>
<protein>
    <submittedName>
        <fullName evidence="1">Uncharacterized protein</fullName>
    </submittedName>
</protein>
<reference evidence="2" key="1">
    <citation type="submission" date="2016-07" db="EMBL/GenBank/DDBJ databases">
        <authorList>
            <person name="Florea S."/>
            <person name="Webb J.S."/>
            <person name="Jaromczyk J."/>
            <person name="Schardl C.L."/>
        </authorList>
    </citation>
    <scope>NUCLEOTIDE SEQUENCE [LARGE SCALE GENOMIC DNA]</scope>
</reference>
<name>A0A1D8EU94_9CAUD</name>
<organism evidence="1 2">
    <name type="scientific">Propionibacterium phage G4</name>
    <dbReference type="NCBI Taxonomy" id="1897537"/>
    <lineage>
        <taxon>Viruses</taxon>
        <taxon>Duplodnaviria</taxon>
        <taxon>Heunggongvirae</taxon>
        <taxon>Uroviricota</taxon>
        <taxon>Caudoviricetes</taxon>
        <taxon>Doucettevirus</taxon>
        <taxon>Doucettevirus G4</taxon>
    </lineage>
</organism>
<dbReference type="EMBL" id="KX620754">
    <property type="protein sequence ID" value="AOT24635.1"/>
    <property type="molecule type" value="Genomic_DNA"/>
</dbReference>
<evidence type="ECO:0000313" key="2">
    <source>
        <dbReference type="Proteomes" id="UP000224440"/>
    </source>
</evidence>
<proteinExistence type="predicted"/>
<dbReference type="RefSeq" id="YP_009597088.1">
    <property type="nucleotide sequence ID" value="NC_041895.1"/>
</dbReference>
<sequence>MTMNNLYRKLTLVITARQLDGDAPHDHDIYLWVEANTQGSFDPLSDEIPASGVSIDPSDGSFMIATLEGVMHARRGDWIIRGIAGEIYPCRDDIFRATYEPVEGGAA</sequence>
<gene>
    <name evidence="1" type="primary">46</name>
    <name evidence="1" type="ORF">G4_46</name>
</gene>
<dbReference type="GeneID" id="40072693"/>
<evidence type="ECO:0000313" key="1">
    <source>
        <dbReference type="EMBL" id="AOT24635.1"/>
    </source>
</evidence>
<keyword evidence="2" id="KW-1185">Reference proteome</keyword>